<feature type="region of interest" description="Disordered" evidence="1">
    <location>
        <begin position="1"/>
        <end position="41"/>
    </location>
</feature>
<sequence length="54" mass="5970">MFLQACTQSKNQGNNQVEPSQAKQSKPSKMTTAKTDEAPQEKKIGLGLVMFHCM</sequence>
<dbReference type="AlphaFoldDB" id="A1ZY10"/>
<evidence type="ECO:0000256" key="1">
    <source>
        <dbReference type="SAM" id="MobiDB-lite"/>
    </source>
</evidence>
<proteinExistence type="predicted"/>
<name>A1ZY10_MICM2</name>
<evidence type="ECO:0000313" key="2">
    <source>
        <dbReference type="EMBL" id="EAY24747.1"/>
    </source>
</evidence>
<dbReference type="EMBL" id="AAWS01000062">
    <property type="protein sequence ID" value="EAY24747.1"/>
    <property type="molecule type" value="Genomic_DNA"/>
</dbReference>
<organism evidence="2 3">
    <name type="scientific">Microscilla marina ATCC 23134</name>
    <dbReference type="NCBI Taxonomy" id="313606"/>
    <lineage>
        <taxon>Bacteria</taxon>
        <taxon>Pseudomonadati</taxon>
        <taxon>Bacteroidota</taxon>
        <taxon>Cytophagia</taxon>
        <taxon>Cytophagales</taxon>
        <taxon>Microscillaceae</taxon>
        <taxon>Microscilla</taxon>
    </lineage>
</organism>
<comment type="caution">
    <text evidence="2">The sequence shown here is derived from an EMBL/GenBank/DDBJ whole genome shotgun (WGS) entry which is preliminary data.</text>
</comment>
<keyword evidence="3" id="KW-1185">Reference proteome</keyword>
<accession>A1ZY10</accession>
<evidence type="ECO:0000313" key="3">
    <source>
        <dbReference type="Proteomes" id="UP000004095"/>
    </source>
</evidence>
<gene>
    <name evidence="2" type="ORF">M23134_05549</name>
</gene>
<dbReference type="Proteomes" id="UP000004095">
    <property type="component" value="Unassembled WGS sequence"/>
</dbReference>
<protein>
    <submittedName>
        <fullName evidence="2">Uncharacterized protein</fullName>
    </submittedName>
</protein>
<feature type="compositionally biased region" description="Polar residues" evidence="1">
    <location>
        <begin position="1"/>
        <end position="33"/>
    </location>
</feature>
<reference evidence="2 3" key="1">
    <citation type="submission" date="2007-01" db="EMBL/GenBank/DDBJ databases">
        <authorList>
            <person name="Haygood M."/>
            <person name="Podell S."/>
            <person name="Anderson C."/>
            <person name="Hopkinson B."/>
            <person name="Roe K."/>
            <person name="Barbeau K."/>
            <person name="Gaasterland T."/>
            <person name="Ferriera S."/>
            <person name="Johnson J."/>
            <person name="Kravitz S."/>
            <person name="Beeson K."/>
            <person name="Sutton G."/>
            <person name="Rogers Y.-H."/>
            <person name="Friedman R."/>
            <person name="Frazier M."/>
            <person name="Venter J.C."/>
        </authorList>
    </citation>
    <scope>NUCLEOTIDE SEQUENCE [LARGE SCALE GENOMIC DNA]</scope>
    <source>
        <strain evidence="2 3">ATCC 23134</strain>
    </source>
</reference>